<dbReference type="AlphaFoldDB" id="A0A8J3FWP8"/>
<protein>
    <recommendedName>
        <fullName evidence="3">ferredoxin--NADP(+) reductase</fullName>
        <ecNumber evidence="3">1.18.1.2</ecNumber>
    </recommendedName>
</protein>
<evidence type="ECO:0000256" key="4">
    <source>
        <dbReference type="ARBA" id="ARBA00022630"/>
    </source>
</evidence>
<evidence type="ECO:0000256" key="5">
    <source>
        <dbReference type="ARBA" id="ARBA00022827"/>
    </source>
</evidence>
<evidence type="ECO:0000256" key="9">
    <source>
        <dbReference type="PIRSR" id="PIRSR000362-1"/>
    </source>
</evidence>
<reference evidence="12" key="1">
    <citation type="journal article" date="2014" name="Int. J. Syst. Evol. Microbiol.">
        <title>Complete genome sequence of Corynebacterium casei LMG S-19264T (=DSM 44701T), isolated from a smear-ripened cheese.</title>
        <authorList>
            <consortium name="US DOE Joint Genome Institute (JGI-PGF)"/>
            <person name="Walter F."/>
            <person name="Albersmeier A."/>
            <person name="Kalinowski J."/>
            <person name="Ruckert C."/>
        </authorList>
    </citation>
    <scope>NUCLEOTIDE SEQUENCE</scope>
    <source>
        <strain evidence="12">CGMCC 4.5737</strain>
    </source>
</reference>
<evidence type="ECO:0000313" key="12">
    <source>
        <dbReference type="EMBL" id="GGM61515.1"/>
    </source>
</evidence>
<name>A0A8J3FWP8_9PSEU</name>
<evidence type="ECO:0000313" key="13">
    <source>
        <dbReference type="Proteomes" id="UP000637578"/>
    </source>
</evidence>
<feature type="binding site" evidence="9">
    <location>
        <position position="67"/>
    </location>
    <ligand>
        <name>FAD</name>
        <dbReference type="ChEBI" id="CHEBI:57692"/>
    </ligand>
</feature>
<feature type="binding site" evidence="10">
    <location>
        <position position="415"/>
    </location>
    <ligand>
        <name>NADP(+)</name>
        <dbReference type="ChEBI" id="CHEBI:58349"/>
    </ligand>
</feature>
<keyword evidence="6 10" id="KW-0521">NADP</keyword>
<dbReference type="PANTHER" id="PTHR48467">
    <property type="entry name" value="GLUTAMATE SYNTHASE 1 [NADH], CHLOROPLASTIC-LIKE"/>
    <property type="match status" value="1"/>
</dbReference>
<feature type="binding site" evidence="10">
    <location>
        <begin position="246"/>
        <end position="247"/>
    </location>
    <ligand>
        <name>NADP(+)</name>
        <dbReference type="ChEBI" id="CHEBI:58349"/>
    </ligand>
</feature>
<sequence>MGSTRPGGPDQALAADAARRVRSTFAGIGVCCRLAHRTERRTKRIDTLMQATLDRPLRVAVVGAGPAGIYAADILARSDTPVSVDILERLPAPYGLIRYGVAPDHPRIKQIVQALQRVLERPAIRLLGNVDYGTDLKLDDLRQHYDAAIFATGADKDRSLSVPGVDLPGSFGAAEFVSWYDGHPEAPREWPLTARSVAVIGAGNVALDVARVLARTADELLTTEIPDNVYRGLAASQVTDVHVFGRRGPAQAKFTPLELRELDHSPNVEVLVDPADIEFDQASLDAINGSNQVRTVVKTLQDWAIRDPGTRPRRLHLHFLHGPAGILGAECVTGLRTERMELDGSGGVRGTGRFHDWPVQAVYRAVGYLSSHLADLPFDHDSGTVPHDAGRVLGLDGQQVPGVYATGWIKRGPVGLIGHTKGDALETIGSLLADIPALRPAPEPDPAAIRELLARRGVEFTTLEGWNRLNQHEITLGQQRGRERIKVVPREEMLAVSRGTAES</sequence>
<organism evidence="12 13">
    <name type="scientific">Longimycelium tulufanense</name>
    <dbReference type="NCBI Taxonomy" id="907463"/>
    <lineage>
        <taxon>Bacteria</taxon>
        <taxon>Bacillati</taxon>
        <taxon>Actinomycetota</taxon>
        <taxon>Actinomycetes</taxon>
        <taxon>Pseudonocardiales</taxon>
        <taxon>Pseudonocardiaceae</taxon>
        <taxon>Longimycelium</taxon>
    </lineage>
</organism>
<keyword evidence="4" id="KW-0285">Flavoprotein</keyword>
<dbReference type="EC" id="1.18.1.2" evidence="3"/>
<comment type="catalytic activity">
    <reaction evidence="8">
        <text>2 reduced [2Fe-2S]-[ferredoxin] + NADP(+) + H(+) = 2 oxidized [2Fe-2S]-[ferredoxin] + NADPH</text>
        <dbReference type="Rhea" id="RHEA:20125"/>
        <dbReference type="Rhea" id="RHEA-COMP:10000"/>
        <dbReference type="Rhea" id="RHEA-COMP:10001"/>
        <dbReference type="ChEBI" id="CHEBI:15378"/>
        <dbReference type="ChEBI" id="CHEBI:33737"/>
        <dbReference type="ChEBI" id="CHEBI:33738"/>
        <dbReference type="ChEBI" id="CHEBI:57783"/>
        <dbReference type="ChEBI" id="CHEBI:58349"/>
        <dbReference type="EC" id="1.18.1.2"/>
    </reaction>
</comment>
<dbReference type="InterPro" id="IPR036188">
    <property type="entry name" value="FAD/NAD-bd_sf"/>
</dbReference>
<dbReference type="GO" id="GO:0004324">
    <property type="term" value="F:ferredoxin-NADP+ reductase activity"/>
    <property type="evidence" value="ECO:0007669"/>
    <property type="project" value="UniProtKB-EC"/>
</dbReference>
<evidence type="ECO:0000256" key="8">
    <source>
        <dbReference type="ARBA" id="ARBA00047776"/>
    </source>
</evidence>
<keyword evidence="5 9" id="KW-0274">FAD</keyword>
<feature type="binding site" evidence="9">
    <location>
        <position position="408"/>
    </location>
    <ligand>
        <name>FAD</name>
        <dbReference type="ChEBI" id="CHEBI:57692"/>
    </ligand>
</feature>
<dbReference type="SUPFAM" id="SSF51971">
    <property type="entry name" value="Nucleotide-binding domain"/>
    <property type="match status" value="2"/>
</dbReference>
<feature type="domain" description="FAD/NAD(P)-binding" evidence="11">
    <location>
        <begin position="58"/>
        <end position="230"/>
    </location>
</feature>
<accession>A0A8J3FWP8</accession>
<evidence type="ECO:0000256" key="7">
    <source>
        <dbReference type="ARBA" id="ARBA00023002"/>
    </source>
</evidence>
<evidence type="ECO:0000256" key="6">
    <source>
        <dbReference type="ARBA" id="ARBA00022857"/>
    </source>
</evidence>
<dbReference type="EMBL" id="BMMK01000016">
    <property type="protein sequence ID" value="GGM61515.1"/>
    <property type="molecule type" value="Genomic_DNA"/>
</dbReference>
<evidence type="ECO:0000256" key="10">
    <source>
        <dbReference type="PIRSR" id="PIRSR000362-2"/>
    </source>
</evidence>
<comment type="caution">
    <text evidence="12">The sequence shown here is derived from an EMBL/GenBank/DDBJ whole genome shotgun (WGS) entry which is preliminary data.</text>
</comment>
<feature type="binding site" evidence="9">
    <location>
        <position position="96"/>
    </location>
    <ligand>
        <name>FAD</name>
        <dbReference type="ChEBI" id="CHEBI:57692"/>
    </ligand>
</feature>
<feature type="binding site" evidence="9">
    <location>
        <begin position="415"/>
        <end position="417"/>
    </location>
    <ligand>
        <name>FAD</name>
        <dbReference type="ChEBI" id="CHEBI:57692"/>
    </ligand>
</feature>
<dbReference type="Gene3D" id="3.50.50.60">
    <property type="entry name" value="FAD/NAD(P)-binding domain"/>
    <property type="match status" value="1"/>
</dbReference>
<reference evidence="12" key="2">
    <citation type="submission" date="2020-09" db="EMBL/GenBank/DDBJ databases">
        <authorList>
            <person name="Sun Q."/>
            <person name="Zhou Y."/>
        </authorList>
    </citation>
    <scope>NUCLEOTIDE SEQUENCE</scope>
    <source>
        <strain evidence="12">CGMCC 4.5737</strain>
    </source>
</reference>
<dbReference type="InterPro" id="IPR023753">
    <property type="entry name" value="FAD/NAD-binding_dom"/>
</dbReference>
<keyword evidence="13" id="KW-1185">Reference proteome</keyword>
<dbReference type="InterPro" id="IPR021163">
    <property type="entry name" value="Ferredox_Rdtase_adrenod"/>
</dbReference>
<keyword evidence="7" id="KW-0560">Oxidoreductase</keyword>
<proteinExistence type="inferred from homology"/>
<dbReference type="Proteomes" id="UP000637578">
    <property type="component" value="Unassembled WGS sequence"/>
</dbReference>
<comment type="similarity">
    <text evidence="2">Belongs to the ferredoxin--NADP reductase type 1 family.</text>
</comment>
<dbReference type="PRINTS" id="PR00419">
    <property type="entry name" value="ADXRDTASE"/>
</dbReference>
<feature type="binding site" evidence="9">
    <location>
        <position position="88"/>
    </location>
    <ligand>
        <name>FAD</name>
        <dbReference type="ChEBI" id="CHEBI:57692"/>
    </ligand>
</feature>
<feature type="binding site" evidence="10">
    <location>
        <position position="258"/>
    </location>
    <ligand>
        <name>NADP(+)</name>
        <dbReference type="ChEBI" id="CHEBI:58349"/>
    </ligand>
</feature>
<dbReference type="Pfam" id="PF07992">
    <property type="entry name" value="Pyr_redox_2"/>
    <property type="match status" value="1"/>
</dbReference>
<comment type="cofactor">
    <cofactor evidence="1 9">
        <name>FAD</name>
        <dbReference type="ChEBI" id="CHEBI:57692"/>
    </cofactor>
</comment>
<evidence type="ECO:0000256" key="3">
    <source>
        <dbReference type="ARBA" id="ARBA00013223"/>
    </source>
</evidence>
<dbReference type="PANTHER" id="PTHR48467:SF1">
    <property type="entry name" value="GLUTAMATE SYNTHASE 1 [NADH], CHLOROPLASTIC-LIKE"/>
    <property type="match status" value="1"/>
</dbReference>
<evidence type="ECO:0000256" key="1">
    <source>
        <dbReference type="ARBA" id="ARBA00001974"/>
    </source>
</evidence>
<dbReference type="PIRSF" id="PIRSF000362">
    <property type="entry name" value="FNR"/>
    <property type="match status" value="1"/>
</dbReference>
<dbReference type="Gene3D" id="3.40.50.720">
    <property type="entry name" value="NAD(P)-binding Rossmann-like Domain"/>
    <property type="match status" value="1"/>
</dbReference>
<evidence type="ECO:0000259" key="11">
    <source>
        <dbReference type="Pfam" id="PF07992"/>
    </source>
</evidence>
<evidence type="ECO:0000256" key="2">
    <source>
        <dbReference type="ARBA" id="ARBA00008312"/>
    </source>
</evidence>
<gene>
    <name evidence="12" type="primary">fpr</name>
    <name evidence="12" type="ORF">GCM10012275_35660</name>
</gene>
<dbReference type="InterPro" id="IPR055275">
    <property type="entry name" value="Ferredox_Rdtase"/>
</dbReference>